<keyword evidence="3" id="KW-0560">Oxidoreductase</keyword>
<dbReference type="InterPro" id="IPR000534">
    <property type="entry name" value="Semialdehyde_DH_NAD-bd"/>
</dbReference>
<dbReference type="Gene3D" id="3.40.50.720">
    <property type="entry name" value="NAD(P)-binding Rossmann-like Domain"/>
    <property type="match status" value="1"/>
</dbReference>
<dbReference type="SMART" id="SM00859">
    <property type="entry name" value="Semialdhyde_dh"/>
    <property type="match status" value="1"/>
</dbReference>
<reference evidence="3" key="1">
    <citation type="submission" date="2020-10" db="EMBL/GenBank/DDBJ databases">
        <authorList>
            <person name="Gilroy R."/>
        </authorList>
    </citation>
    <scope>NUCLEOTIDE SEQUENCE</scope>
    <source>
        <strain evidence="3">ChiW3-316</strain>
    </source>
</reference>
<dbReference type="Pfam" id="PF01118">
    <property type="entry name" value="Semialdhyde_dh"/>
    <property type="match status" value="1"/>
</dbReference>
<dbReference type="PIRSF" id="PIRSF000148">
    <property type="entry name" value="ASA_dh"/>
    <property type="match status" value="1"/>
</dbReference>
<dbReference type="Proteomes" id="UP000824107">
    <property type="component" value="Unassembled WGS sequence"/>
</dbReference>
<gene>
    <name evidence="3" type="ORF">IAD20_07800</name>
</gene>
<dbReference type="SUPFAM" id="SSF51735">
    <property type="entry name" value="NAD(P)-binding Rossmann-fold domains"/>
    <property type="match status" value="1"/>
</dbReference>
<reference evidence="3" key="2">
    <citation type="journal article" date="2021" name="PeerJ">
        <title>Extensive microbial diversity within the chicken gut microbiome revealed by metagenomics and culture.</title>
        <authorList>
            <person name="Gilroy R."/>
            <person name="Ravi A."/>
            <person name="Getino M."/>
            <person name="Pursley I."/>
            <person name="Horton D.L."/>
            <person name="Alikhan N.F."/>
            <person name="Baker D."/>
            <person name="Gharbi K."/>
            <person name="Hall N."/>
            <person name="Watson M."/>
            <person name="Adriaenssens E.M."/>
            <person name="Foster-Nyarko E."/>
            <person name="Jarju S."/>
            <person name="Secka A."/>
            <person name="Antonio M."/>
            <person name="Oren A."/>
            <person name="Chaudhuri R.R."/>
            <person name="La Ragione R."/>
            <person name="Hildebrand F."/>
            <person name="Pallen M.J."/>
        </authorList>
    </citation>
    <scope>NUCLEOTIDE SEQUENCE</scope>
    <source>
        <strain evidence="3">ChiW3-316</strain>
    </source>
</reference>
<dbReference type="EMBL" id="DVNC01000053">
    <property type="protein sequence ID" value="HIU53965.1"/>
    <property type="molecule type" value="Genomic_DNA"/>
</dbReference>
<dbReference type="NCBIfam" id="NF011456">
    <property type="entry name" value="PRK14874.1"/>
    <property type="match status" value="1"/>
</dbReference>
<accession>A0A9D1M526</accession>
<evidence type="ECO:0000313" key="4">
    <source>
        <dbReference type="Proteomes" id="UP000824107"/>
    </source>
</evidence>
<dbReference type="InterPro" id="IPR036291">
    <property type="entry name" value="NAD(P)-bd_dom_sf"/>
</dbReference>
<evidence type="ECO:0000259" key="2">
    <source>
        <dbReference type="SMART" id="SM00859"/>
    </source>
</evidence>
<feature type="domain" description="Semialdehyde dehydrogenase NAD-binding" evidence="2">
    <location>
        <begin position="3"/>
        <end position="119"/>
    </location>
</feature>
<dbReference type="SUPFAM" id="SSF55347">
    <property type="entry name" value="Glyceraldehyde-3-phosphate dehydrogenase-like, C-terminal domain"/>
    <property type="match status" value="1"/>
</dbReference>
<dbReference type="Gene3D" id="3.30.360.10">
    <property type="entry name" value="Dihydrodipicolinate Reductase, domain 2"/>
    <property type="match status" value="1"/>
</dbReference>
<dbReference type="CDD" id="cd17894">
    <property type="entry name" value="ASADH_USG1_N"/>
    <property type="match status" value="1"/>
</dbReference>
<dbReference type="GO" id="GO:0046983">
    <property type="term" value="F:protein dimerization activity"/>
    <property type="evidence" value="ECO:0007669"/>
    <property type="project" value="InterPro"/>
</dbReference>
<dbReference type="EC" id="1.2.1.11" evidence="3"/>
<comment type="caution">
    <text evidence="3">The sequence shown here is derived from an EMBL/GenBank/DDBJ whole genome shotgun (WGS) entry which is preliminary data.</text>
</comment>
<dbReference type="Pfam" id="PF02774">
    <property type="entry name" value="Semialdhyde_dhC"/>
    <property type="match status" value="1"/>
</dbReference>
<dbReference type="GO" id="GO:0004073">
    <property type="term" value="F:aspartate-semialdehyde dehydrogenase activity"/>
    <property type="evidence" value="ECO:0007669"/>
    <property type="project" value="UniProtKB-EC"/>
</dbReference>
<proteinExistence type="inferred from homology"/>
<evidence type="ECO:0000313" key="3">
    <source>
        <dbReference type="EMBL" id="HIU53965.1"/>
    </source>
</evidence>
<dbReference type="InterPro" id="IPR012280">
    <property type="entry name" value="Semialdhyde_DH_dimer_dom"/>
</dbReference>
<dbReference type="PANTHER" id="PTHR46278:SF2">
    <property type="entry name" value="ASPARTATE-SEMIALDEHYDE DEHYDROGENASE"/>
    <property type="match status" value="1"/>
</dbReference>
<dbReference type="AlphaFoldDB" id="A0A9D1M526"/>
<protein>
    <submittedName>
        <fullName evidence="3">Aspartate-semialdehyde dehydrogenase</fullName>
        <ecNumber evidence="3">1.2.1.11</ecNumber>
    </submittedName>
</protein>
<dbReference type="GO" id="GO:0051287">
    <property type="term" value="F:NAD binding"/>
    <property type="evidence" value="ECO:0007669"/>
    <property type="project" value="InterPro"/>
</dbReference>
<comment type="similarity">
    <text evidence="1">Belongs to the aspartate-semialdehyde dehydrogenase family.</text>
</comment>
<organism evidence="3 4">
    <name type="scientific">Candidatus Scatocola faecipullorum</name>
    <dbReference type="NCBI Taxonomy" id="2840917"/>
    <lineage>
        <taxon>Bacteria</taxon>
        <taxon>Pseudomonadati</taxon>
        <taxon>Pseudomonadota</taxon>
        <taxon>Alphaproteobacteria</taxon>
        <taxon>Rhodospirillales</taxon>
        <taxon>Rhodospirillaceae</taxon>
        <taxon>Rhodospirillaceae incertae sedis</taxon>
        <taxon>Candidatus Scatocola</taxon>
    </lineage>
</organism>
<evidence type="ECO:0000256" key="1">
    <source>
        <dbReference type="ARBA" id="ARBA00010584"/>
    </source>
</evidence>
<dbReference type="PANTHER" id="PTHR46278">
    <property type="entry name" value="DEHYDROGENASE, PUTATIVE-RELATED"/>
    <property type="match status" value="1"/>
</dbReference>
<sequence>MSKIAVVGVQENVGREILSFLEENGYKAADVVALEPGSPLGNMVSYGEEEDLDVLNLNDFDFSKVEIALFAVTEAVAKQYIPKALSKGCKVIDCSSAYVSDEDVPLVIAGYNDHKLAQAKRGLVAVPSAAVIQMLVPLQKVHEEYAVSRIVVSTYISTSIYGKEAMDELFSQIRKIYMNDSLVDDQKVFNKQIAFNVIPQVGEFIGEETHCEWAMNAETKKVFGGGIKVHANCAVIPAFIGCGQFINVECEHEVDVDEVRKLMKKTPGVILFDKNVDGGYVTLTDIQGENDIYVSRLRQDASVENGFSFWCVADNLRAGVAKNAFEIMKKMLNPEFQH</sequence>
<dbReference type="GO" id="GO:0008652">
    <property type="term" value="P:amino acid biosynthetic process"/>
    <property type="evidence" value="ECO:0007669"/>
    <property type="project" value="InterPro"/>
</dbReference>
<name>A0A9D1M526_9PROT</name>